<protein>
    <submittedName>
        <fullName evidence="1">Uncharacterized protein</fullName>
    </submittedName>
</protein>
<name>A0A1M6TQ99_9GAMM</name>
<reference evidence="2" key="1">
    <citation type="submission" date="2016-11" db="EMBL/GenBank/DDBJ databases">
        <authorList>
            <person name="Varghese N."/>
            <person name="Submissions S."/>
        </authorList>
    </citation>
    <scope>NUCLEOTIDE SEQUENCE [LARGE SCALE GENOMIC DNA]</scope>
    <source>
        <strain evidence="2">CGMCC 1.10835</strain>
    </source>
</reference>
<dbReference type="AlphaFoldDB" id="A0A1M6TQ99"/>
<dbReference type="STRING" id="564117.SAMN05216369_2344"/>
<accession>A0A1M6TQ99</accession>
<organism evidence="1 2">
    <name type="scientific">Marinobacter antarcticus</name>
    <dbReference type="NCBI Taxonomy" id="564117"/>
    <lineage>
        <taxon>Bacteria</taxon>
        <taxon>Pseudomonadati</taxon>
        <taxon>Pseudomonadota</taxon>
        <taxon>Gammaproteobacteria</taxon>
        <taxon>Pseudomonadales</taxon>
        <taxon>Marinobacteraceae</taxon>
        <taxon>Marinobacter</taxon>
    </lineage>
</organism>
<sequence length="46" mass="5367">MTDAVLKIRRSDGNSPHKLAIEEVLKRKEITIARNKKKYRAEIQDC</sequence>
<evidence type="ECO:0000313" key="2">
    <source>
        <dbReference type="Proteomes" id="UP000184497"/>
    </source>
</evidence>
<evidence type="ECO:0000313" key="1">
    <source>
        <dbReference type="EMBL" id="SHK59093.1"/>
    </source>
</evidence>
<proteinExistence type="predicted"/>
<dbReference type="EMBL" id="FRAQ01000002">
    <property type="protein sequence ID" value="SHK59093.1"/>
    <property type="molecule type" value="Genomic_DNA"/>
</dbReference>
<keyword evidence="2" id="KW-1185">Reference proteome</keyword>
<gene>
    <name evidence="1" type="ORF">SAMN05216369_2344</name>
</gene>
<dbReference type="Proteomes" id="UP000184497">
    <property type="component" value="Unassembled WGS sequence"/>
</dbReference>